<keyword evidence="6" id="KW-0472">Membrane</keyword>
<dbReference type="InterPro" id="IPR051677">
    <property type="entry name" value="AfsR-DnrI-RedD_regulator"/>
</dbReference>
<dbReference type="RefSeq" id="WP_051115389.1">
    <property type="nucleotide sequence ID" value="NZ_JBIAZU010000003.1"/>
</dbReference>
<feature type="domain" description="OmpR/PhoB-type" evidence="7">
    <location>
        <begin position="1"/>
        <end position="107"/>
    </location>
</feature>
<dbReference type="CDD" id="cd15831">
    <property type="entry name" value="BTAD"/>
    <property type="match status" value="1"/>
</dbReference>
<dbReference type="PANTHER" id="PTHR35807:SF1">
    <property type="entry name" value="TRANSCRIPTIONAL REGULATOR REDD"/>
    <property type="match status" value="1"/>
</dbReference>
<evidence type="ECO:0000256" key="2">
    <source>
        <dbReference type="ARBA" id="ARBA00023015"/>
    </source>
</evidence>
<dbReference type="EMBL" id="JBIAZU010000003">
    <property type="protein sequence ID" value="MFF5290964.1"/>
    <property type="molecule type" value="Genomic_DNA"/>
</dbReference>
<dbReference type="PANTHER" id="PTHR35807">
    <property type="entry name" value="TRANSCRIPTIONAL REGULATOR REDD-RELATED"/>
    <property type="match status" value="1"/>
</dbReference>
<keyword evidence="6" id="KW-0812">Transmembrane</keyword>
<evidence type="ECO:0000313" key="9">
    <source>
        <dbReference type="Proteomes" id="UP001602245"/>
    </source>
</evidence>
<comment type="caution">
    <text evidence="8">The sequence shown here is derived from an EMBL/GenBank/DDBJ whole genome shotgun (WGS) entry which is preliminary data.</text>
</comment>
<evidence type="ECO:0000256" key="6">
    <source>
        <dbReference type="SAM" id="Phobius"/>
    </source>
</evidence>
<dbReference type="SMART" id="SM01043">
    <property type="entry name" value="BTAD"/>
    <property type="match status" value="1"/>
</dbReference>
<dbReference type="InterPro" id="IPR010994">
    <property type="entry name" value="RuvA_2-like"/>
</dbReference>
<evidence type="ECO:0000313" key="8">
    <source>
        <dbReference type="EMBL" id="MFF5290964.1"/>
    </source>
</evidence>
<evidence type="ECO:0000256" key="4">
    <source>
        <dbReference type="ARBA" id="ARBA00023163"/>
    </source>
</evidence>
<dbReference type="Pfam" id="PF03704">
    <property type="entry name" value="BTAD"/>
    <property type="match status" value="1"/>
</dbReference>
<feature type="transmembrane region" description="Helical" evidence="6">
    <location>
        <begin position="357"/>
        <end position="378"/>
    </location>
</feature>
<dbReference type="SMART" id="SM00862">
    <property type="entry name" value="Trans_reg_C"/>
    <property type="match status" value="1"/>
</dbReference>
<keyword evidence="4" id="KW-0804">Transcription</keyword>
<dbReference type="Gene3D" id="1.25.40.10">
    <property type="entry name" value="Tetratricopeptide repeat domain"/>
    <property type="match status" value="1"/>
</dbReference>
<accession>A0ABW6WCC1</accession>
<protein>
    <submittedName>
        <fullName evidence="8">BTAD domain-containing putative transcriptional regulator</fullName>
    </submittedName>
</protein>
<proteinExistence type="inferred from homology"/>
<dbReference type="InterPro" id="IPR001867">
    <property type="entry name" value="OmpR/PhoB-type_DNA-bd"/>
</dbReference>
<gene>
    <name evidence="8" type="ORF">ACFY35_16090</name>
</gene>
<feature type="transmembrane region" description="Helical" evidence="6">
    <location>
        <begin position="322"/>
        <end position="341"/>
    </location>
</feature>
<dbReference type="PROSITE" id="PS51755">
    <property type="entry name" value="OMPR_PHOB"/>
    <property type="match status" value="1"/>
</dbReference>
<evidence type="ECO:0000259" key="7">
    <source>
        <dbReference type="PROSITE" id="PS51755"/>
    </source>
</evidence>
<dbReference type="CDD" id="cd00383">
    <property type="entry name" value="trans_reg_C"/>
    <property type="match status" value="1"/>
</dbReference>
<dbReference type="SUPFAM" id="SSF46894">
    <property type="entry name" value="C-terminal effector domain of the bipartite response regulators"/>
    <property type="match status" value="1"/>
</dbReference>
<dbReference type="Gene3D" id="1.10.10.10">
    <property type="entry name" value="Winged helix-like DNA-binding domain superfamily/Winged helix DNA-binding domain"/>
    <property type="match status" value="1"/>
</dbReference>
<dbReference type="InterPro" id="IPR016032">
    <property type="entry name" value="Sig_transdc_resp-reg_C-effctor"/>
</dbReference>
<evidence type="ECO:0000256" key="5">
    <source>
        <dbReference type="PROSITE-ProRule" id="PRU01091"/>
    </source>
</evidence>
<keyword evidence="2" id="KW-0805">Transcription regulation</keyword>
<dbReference type="SUPFAM" id="SSF47781">
    <property type="entry name" value="RuvA domain 2-like"/>
    <property type="match status" value="1"/>
</dbReference>
<dbReference type="Proteomes" id="UP001602245">
    <property type="component" value="Unassembled WGS sequence"/>
</dbReference>
<comment type="similarity">
    <text evidence="1">Belongs to the AfsR/DnrI/RedD regulatory family.</text>
</comment>
<keyword evidence="6" id="KW-1133">Transmembrane helix</keyword>
<dbReference type="Pfam" id="PF00486">
    <property type="entry name" value="Trans_reg_C"/>
    <property type="match status" value="1"/>
</dbReference>
<evidence type="ECO:0000256" key="1">
    <source>
        <dbReference type="ARBA" id="ARBA00005820"/>
    </source>
</evidence>
<dbReference type="InterPro" id="IPR005158">
    <property type="entry name" value="BTAD"/>
</dbReference>
<organism evidence="8 9">
    <name type="scientific">Paractinoplanes globisporus</name>
    <dbReference type="NCBI Taxonomy" id="113565"/>
    <lineage>
        <taxon>Bacteria</taxon>
        <taxon>Bacillati</taxon>
        <taxon>Actinomycetota</taxon>
        <taxon>Actinomycetes</taxon>
        <taxon>Micromonosporales</taxon>
        <taxon>Micromonosporaceae</taxon>
        <taxon>Paractinoplanes</taxon>
    </lineage>
</organism>
<dbReference type="SUPFAM" id="SSF48452">
    <property type="entry name" value="TPR-like"/>
    <property type="match status" value="1"/>
</dbReference>
<keyword evidence="9" id="KW-1185">Reference proteome</keyword>
<name>A0ABW6WCC1_9ACTN</name>
<sequence>MGIDGRAPAPLRFEILGEVRALRGGVPVDLGPAKQRAVLAVLLVQAGRPVPTHQIVDAVWGDDPPENGANVVQKYVAGLRRALDPDRAPRTPGELLALTGSGYVLRTTDGVLDADEFQAAIRRAAAERAANRPLEAASTLRTGLLLWHGDALAGLGGSVFDAARARLADTRASAWEAWADIGLEQGRAATLIPELTRLVQEFPLREGLRAQLMLALHQTGRQAEALAVFRDAREYFLDEFGAEPGERMQEAHRRILRAEPVPPPDPVAAAPRLQPAFFQPVARRAPVIEVLFAAIAPLATCGFGAGSYFLYAAIRRHDTKQYIVAAVYYVLFFTGLVALAVDPSPTSSQDLSSYETFGIFLLLPLSLAAALHGVMLALRSGDYDRSAALREQARQFAAFDPARSAEIGIGRPDLPGRLFDDGGLVDLNRIGAYELAQATRMPTEVAQRIVADRVVRGPFQYPAELVERGLADPRTIRKLGYRLICIPPAPTLKD</sequence>
<dbReference type="InterPro" id="IPR036388">
    <property type="entry name" value="WH-like_DNA-bd_sf"/>
</dbReference>
<reference evidence="8 9" key="1">
    <citation type="submission" date="2024-10" db="EMBL/GenBank/DDBJ databases">
        <title>The Natural Products Discovery Center: Release of the First 8490 Sequenced Strains for Exploring Actinobacteria Biosynthetic Diversity.</title>
        <authorList>
            <person name="Kalkreuter E."/>
            <person name="Kautsar S.A."/>
            <person name="Yang D."/>
            <person name="Bader C.D."/>
            <person name="Teijaro C.N."/>
            <person name="Fluegel L."/>
            <person name="Davis C.M."/>
            <person name="Simpson J.R."/>
            <person name="Lauterbach L."/>
            <person name="Steele A.D."/>
            <person name="Gui C."/>
            <person name="Meng S."/>
            <person name="Li G."/>
            <person name="Viehrig K."/>
            <person name="Ye F."/>
            <person name="Su P."/>
            <person name="Kiefer A.F."/>
            <person name="Nichols A."/>
            <person name="Cepeda A.J."/>
            <person name="Yan W."/>
            <person name="Fan B."/>
            <person name="Jiang Y."/>
            <person name="Adhikari A."/>
            <person name="Zheng C.-J."/>
            <person name="Schuster L."/>
            <person name="Cowan T.M."/>
            <person name="Smanski M.J."/>
            <person name="Chevrette M.G."/>
            <person name="De Carvalho L.P.S."/>
            <person name="Shen B."/>
        </authorList>
    </citation>
    <scope>NUCLEOTIDE SEQUENCE [LARGE SCALE GENOMIC DNA]</scope>
    <source>
        <strain evidence="8 9">NPDC000087</strain>
    </source>
</reference>
<evidence type="ECO:0000256" key="3">
    <source>
        <dbReference type="ARBA" id="ARBA00023125"/>
    </source>
</evidence>
<feature type="DNA-binding region" description="OmpR/PhoB-type" evidence="5">
    <location>
        <begin position="1"/>
        <end position="107"/>
    </location>
</feature>
<feature type="transmembrane region" description="Helical" evidence="6">
    <location>
        <begin position="290"/>
        <end position="310"/>
    </location>
</feature>
<dbReference type="InterPro" id="IPR011990">
    <property type="entry name" value="TPR-like_helical_dom_sf"/>
</dbReference>
<keyword evidence="3 5" id="KW-0238">DNA-binding</keyword>